<dbReference type="NCBIfam" id="TIGR02359">
    <property type="entry name" value="thiW"/>
    <property type="match status" value="1"/>
</dbReference>
<feature type="transmembrane region" description="Helical" evidence="1">
    <location>
        <begin position="68"/>
        <end position="88"/>
    </location>
</feature>
<dbReference type="RefSeq" id="WP_066053301.1">
    <property type="nucleotide sequence ID" value="NZ_CP014223.1"/>
</dbReference>
<dbReference type="OrthoDB" id="5516776at2"/>
<dbReference type="Proteomes" id="UP000068026">
    <property type="component" value="Chromosome"/>
</dbReference>
<evidence type="ECO:0000313" key="3">
    <source>
        <dbReference type="EMBL" id="SHE34086.1"/>
    </source>
</evidence>
<feature type="transmembrane region" description="Helical" evidence="1">
    <location>
        <begin position="130"/>
        <end position="155"/>
    </location>
</feature>
<evidence type="ECO:0000313" key="4">
    <source>
        <dbReference type="Proteomes" id="UP000068026"/>
    </source>
</evidence>
<dbReference type="EMBL" id="CP014223">
    <property type="protein sequence ID" value="AMJ42457.1"/>
    <property type="molecule type" value="Genomic_DNA"/>
</dbReference>
<evidence type="ECO:0000313" key="5">
    <source>
        <dbReference type="Proteomes" id="UP000184204"/>
    </source>
</evidence>
<feature type="transmembrane region" description="Helical" evidence="1">
    <location>
        <begin position="39"/>
        <end position="62"/>
    </location>
</feature>
<organism evidence="3 5">
    <name type="scientific">Anaerotignum propionicum DSM 1682</name>
    <dbReference type="NCBI Taxonomy" id="991789"/>
    <lineage>
        <taxon>Bacteria</taxon>
        <taxon>Bacillati</taxon>
        <taxon>Bacillota</taxon>
        <taxon>Clostridia</taxon>
        <taxon>Lachnospirales</taxon>
        <taxon>Anaerotignaceae</taxon>
        <taxon>Anaerotignum</taxon>
    </lineage>
</organism>
<dbReference type="AlphaFoldDB" id="A0A110A7R2"/>
<sequence>MKTRKLTISAMFIAIGVLAGNLIYIPVGASKCFPIQHTLNILAAVLLGPAYGVVNAFCISLLRNFMGTGSLLAFPGSMVGALLAGYIYKLTKNNYLTAVAEVFGTGVLGGLLAVPIAIFTMGKAVGALAYVPAFLLSSFGGSIVAVLLLQSAYFVKTVSKTS</sequence>
<keyword evidence="1" id="KW-0812">Transmembrane</keyword>
<dbReference type="InterPro" id="IPR012652">
    <property type="entry name" value="ThiW"/>
</dbReference>
<gene>
    <name evidence="2" type="ORF">CPRO_29270</name>
    <name evidence="3" type="ORF">SAMN02745151_00461</name>
</gene>
<proteinExistence type="predicted"/>
<dbReference type="EMBL" id="FQUA01000001">
    <property type="protein sequence ID" value="SHE34086.1"/>
    <property type="molecule type" value="Genomic_DNA"/>
</dbReference>
<keyword evidence="4" id="KW-1185">Reference proteome</keyword>
<accession>A0A110A7R2</accession>
<keyword evidence="1" id="KW-0472">Membrane</keyword>
<evidence type="ECO:0000256" key="1">
    <source>
        <dbReference type="SAM" id="Phobius"/>
    </source>
</evidence>
<dbReference type="KEGG" id="cpro:CPRO_29270"/>
<dbReference type="Pfam" id="PF09512">
    <property type="entry name" value="ThiW"/>
    <property type="match status" value="1"/>
</dbReference>
<reference evidence="4" key="2">
    <citation type="submission" date="2016-01" db="EMBL/GenBank/DDBJ databases">
        <authorList>
            <person name="Poehlein A."/>
            <person name="Schlien K."/>
            <person name="Gottschalk G."/>
            <person name="Buckel W."/>
            <person name="Daniel R."/>
        </authorList>
    </citation>
    <scope>NUCLEOTIDE SEQUENCE [LARGE SCALE GENOMIC DNA]</scope>
    <source>
        <strain evidence="4">X2</strain>
    </source>
</reference>
<keyword evidence="1" id="KW-1133">Transmembrane helix</keyword>
<reference evidence="3" key="4">
    <citation type="submission" date="2016-11" db="EMBL/GenBank/DDBJ databases">
        <authorList>
            <person name="Varghese N."/>
            <person name="Submissions S."/>
        </authorList>
    </citation>
    <scope>NUCLEOTIDE SEQUENCE</scope>
    <source>
        <strain evidence="3">DSM 1682</strain>
    </source>
</reference>
<evidence type="ECO:0000313" key="2">
    <source>
        <dbReference type="EMBL" id="AMJ42457.1"/>
    </source>
</evidence>
<name>A0A110A7R2_ANAPI</name>
<dbReference type="PIRSF" id="PIRSF024534">
    <property type="entry name" value="ThiW"/>
    <property type="match status" value="1"/>
</dbReference>
<feature type="transmembrane region" description="Helical" evidence="1">
    <location>
        <begin position="6"/>
        <end position="27"/>
    </location>
</feature>
<feature type="transmembrane region" description="Helical" evidence="1">
    <location>
        <begin position="95"/>
        <end position="118"/>
    </location>
</feature>
<dbReference type="Proteomes" id="UP000184204">
    <property type="component" value="Unassembled WGS sequence"/>
</dbReference>
<protein>
    <submittedName>
        <fullName evidence="3">Energy coupling factor transporter S component ThiW</fullName>
    </submittedName>
    <submittedName>
        <fullName evidence="2">Thiamine-precursor transporter protein (ThiW)</fullName>
    </submittedName>
</protein>
<dbReference type="Gene3D" id="1.10.1760.20">
    <property type="match status" value="1"/>
</dbReference>
<reference evidence="5" key="3">
    <citation type="submission" date="2016-11" db="EMBL/GenBank/DDBJ databases">
        <authorList>
            <person name="Jaros S."/>
            <person name="Januszkiewicz K."/>
            <person name="Wedrychowicz H."/>
        </authorList>
    </citation>
    <scope>NUCLEOTIDE SEQUENCE [LARGE SCALE GENOMIC DNA]</scope>
    <source>
        <strain evidence="5">DSM 1682</strain>
    </source>
</reference>
<reference evidence="2 4" key="1">
    <citation type="journal article" date="2016" name="Genome Announc.">
        <title>Complete Genome Sequence of the Amino Acid-Fermenting Clostridium propionicum X2 (DSM 1682).</title>
        <authorList>
            <person name="Poehlein A."/>
            <person name="Schlien K."/>
            <person name="Chowdhury N.P."/>
            <person name="Gottschalk G."/>
            <person name="Buckel W."/>
            <person name="Daniel R."/>
        </authorList>
    </citation>
    <scope>NUCLEOTIDE SEQUENCE [LARGE SCALE GENOMIC DNA]</scope>
    <source>
        <strain evidence="2 4">X2</strain>
    </source>
</reference>